<evidence type="ECO:0000256" key="1">
    <source>
        <dbReference type="ARBA" id="ARBA00004571"/>
    </source>
</evidence>
<dbReference type="Gene3D" id="2.40.170.20">
    <property type="entry name" value="TonB-dependent receptor, beta-barrel domain"/>
    <property type="match status" value="1"/>
</dbReference>
<dbReference type="SUPFAM" id="SSF56935">
    <property type="entry name" value="Porins"/>
    <property type="match status" value="1"/>
</dbReference>
<evidence type="ECO:0000256" key="7">
    <source>
        <dbReference type="PROSITE-ProRule" id="PRU01360"/>
    </source>
</evidence>
<dbReference type="InterPro" id="IPR008969">
    <property type="entry name" value="CarboxyPept-like_regulatory"/>
</dbReference>
<evidence type="ECO:0000259" key="8">
    <source>
        <dbReference type="Pfam" id="PF07715"/>
    </source>
</evidence>
<dbReference type="InterPro" id="IPR023996">
    <property type="entry name" value="TonB-dep_OMP_SusC/RagA"/>
</dbReference>
<dbReference type="NCBIfam" id="TIGR04057">
    <property type="entry name" value="SusC_RagA_signa"/>
    <property type="match status" value="1"/>
</dbReference>
<dbReference type="GO" id="GO:0009279">
    <property type="term" value="C:cell outer membrane"/>
    <property type="evidence" value="ECO:0007669"/>
    <property type="project" value="UniProtKB-SubCell"/>
</dbReference>
<reference evidence="9 10" key="1">
    <citation type="submission" date="2017-10" db="EMBL/GenBank/DDBJ databases">
        <title>Whole genome of Pedobacter ginsengisoli T01R-27 isolated from tomato rhizosphere.</title>
        <authorList>
            <person name="Weon H.-Y."/>
            <person name="Lee S.A."/>
            <person name="Sang M.K."/>
            <person name="Song J."/>
        </authorList>
    </citation>
    <scope>NUCLEOTIDE SEQUENCE [LARGE SCALE GENOMIC DNA]</scope>
    <source>
        <strain evidence="9 10">T01R-27</strain>
    </source>
</reference>
<keyword evidence="4 7" id="KW-0812">Transmembrane</keyword>
<dbReference type="Proteomes" id="UP000223749">
    <property type="component" value="Chromosome"/>
</dbReference>
<dbReference type="NCBIfam" id="TIGR04056">
    <property type="entry name" value="OMP_RagA_SusC"/>
    <property type="match status" value="1"/>
</dbReference>
<dbReference type="InterPro" id="IPR036942">
    <property type="entry name" value="Beta-barrel_TonB_sf"/>
</dbReference>
<evidence type="ECO:0000256" key="6">
    <source>
        <dbReference type="ARBA" id="ARBA00023237"/>
    </source>
</evidence>
<dbReference type="PROSITE" id="PS52016">
    <property type="entry name" value="TONB_DEPENDENT_REC_3"/>
    <property type="match status" value="1"/>
</dbReference>
<evidence type="ECO:0000256" key="2">
    <source>
        <dbReference type="ARBA" id="ARBA00022448"/>
    </source>
</evidence>
<keyword evidence="2 7" id="KW-0813">Transport</keyword>
<proteinExistence type="inferred from homology"/>
<dbReference type="Gene3D" id="2.170.130.10">
    <property type="entry name" value="TonB-dependent receptor, plug domain"/>
    <property type="match status" value="1"/>
</dbReference>
<feature type="domain" description="TonB-dependent receptor plug" evidence="8">
    <location>
        <begin position="122"/>
        <end position="253"/>
    </location>
</feature>
<name>A0A2D1U6E9_9SPHI</name>
<dbReference type="KEGG" id="pgs:CPT03_12180"/>
<dbReference type="InterPro" id="IPR023997">
    <property type="entry name" value="TonB-dep_OMP_SusC/RagA_CS"/>
</dbReference>
<protein>
    <submittedName>
        <fullName evidence="9">SusC/RagA family TonB-linked outer membrane protein</fullName>
    </submittedName>
</protein>
<dbReference type="AlphaFoldDB" id="A0A2D1U6E9"/>
<evidence type="ECO:0000313" key="9">
    <source>
        <dbReference type="EMBL" id="ATP57175.1"/>
    </source>
</evidence>
<gene>
    <name evidence="9" type="ORF">CPT03_12180</name>
</gene>
<dbReference type="RefSeq" id="WP_099439103.1">
    <property type="nucleotide sequence ID" value="NZ_CP024091.1"/>
</dbReference>
<keyword evidence="6 7" id="KW-0998">Cell outer membrane</keyword>
<comment type="similarity">
    <text evidence="7">Belongs to the TonB-dependent receptor family.</text>
</comment>
<dbReference type="OrthoDB" id="9768177at2"/>
<comment type="subcellular location">
    <subcellularLocation>
        <location evidence="1 7">Cell outer membrane</location>
        <topology evidence="1 7">Multi-pass membrane protein</topology>
    </subcellularLocation>
</comment>
<dbReference type="Pfam" id="PF13715">
    <property type="entry name" value="CarbopepD_reg_2"/>
    <property type="match status" value="1"/>
</dbReference>
<evidence type="ECO:0000256" key="4">
    <source>
        <dbReference type="ARBA" id="ARBA00022692"/>
    </source>
</evidence>
<dbReference type="Gene3D" id="2.60.40.1120">
    <property type="entry name" value="Carboxypeptidase-like, regulatory domain"/>
    <property type="match status" value="1"/>
</dbReference>
<sequence>MKIKIILGVLVCIGLISPNLKAQTKNVKLKGIVIDEGTKQPVPSVSLVTGNPSKTVGFSDGKGHFSVDLPVGITVEFRYIGYRPQKLKVSVEQLNLSIKLKELTQNMDEVVVRGFVARSKELTTGSSFTVKAEELQDVPVANIEQLLQGKVPGLNIQNNTGAPGFRGTTQLRGLSTLQVSNSNNETFLQPTSPLYVIDGIPIDADKASEMGFDLQGPGISPLSLIPQEDVESIEILRDAQATALYGSRAAYGVIIINTKRGHSKIPRVRYTNNFFVSTPPALRKTLGGNDERAVKLQQIYGNALSFDDIIRISKTPLLSDSLNNYYNNSTNWQSIFYRTTYNQTHNLAIDGGDEKFNYKANMGYFANKGILKNTGFSRYTLNMNAELRPNDRFRFTTFLSGGIGKQQKGDGLGFLQRGVADNAQASSLLPGPSFYQSSGGVVSALETLNDNATRNIRTSIDAEYSILPGLKLVSTVNYSFSSDIEDTFTPAAANNQFSQVYGFNGRSTSLYNRNMLNYNVTFKEKHSLYVSVANDINEQRGQTSAIRQARTPNDQFQGPLGFDAYSSRGGGVLSYNRAKLASFWASASYDFMRKYILDLAYRIDGTSSSGLDNPYSKNPSIGLRWNFGKENWMSNLDWLNSGSIRLSWGKNITPTGSLQSIYGKYNIGSNYNNQQSIGVDFGSIPNPDLKPKSREMYNLGLDFSLFKGKADLNFDAYFSEIKNELYSRSMSNTIGFGNLPSNETGMVNYGYEMYFAIRPLSDKSPFKLNLSFNGAWNNNILTRLPEGYNGQNIVFADGDGQHTILRVGRNTLSNYLLINQGVFSQDSDVPVDPVSGLRYQTGQRFYTAGDPNIRDVNGDYIMDRNDYQITGNSQPLLTGGMSANLSYKGLGINIYASYTAKRTILNNALASRLSIMNNPFGTNAVVSLPDVDMWRKPGDIAKYPYAFDYNRYGTIRPFRYDQNLWEEDGTYLKINNVTLFYSFPKEFAKRLGISNLRVQMSASNIITFSGYSGPNPENVTALGRDLSAGYPNSRDYIFGINLDF</sequence>
<dbReference type="Pfam" id="PF07715">
    <property type="entry name" value="Plug"/>
    <property type="match status" value="1"/>
</dbReference>
<dbReference type="InterPro" id="IPR037066">
    <property type="entry name" value="Plug_dom_sf"/>
</dbReference>
<evidence type="ECO:0000256" key="3">
    <source>
        <dbReference type="ARBA" id="ARBA00022452"/>
    </source>
</evidence>
<keyword evidence="3 7" id="KW-1134">Transmembrane beta strand</keyword>
<dbReference type="InterPro" id="IPR012910">
    <property type="entry name" value="Plug_dom"/>
</dbReference>
<evidence type="ECO:0000256" key="5">
    <source>
        <dbReference type="ARBA" id="ARBA00023136"/>
    </source>
</evidence>
<keyword evidence="5 7" id="KW-0472">Membrane</keyword>
<keyword evidence="10" id="KW-1185">Reference proteome</keyword>
<dbReference type="EMBL" id="CP024091">
    <property type="protein sequence ID" value="ATP57175.1"/>
    <property type="molecule type" value="Genomic_DNA"/>
</dbReference>
<accession>A0A2D1U6E9</accession>
<organism evidence="9 10">
    <name type="scientific">Pedobacter ginsengisoli</name>
    <dbReference type="NCBI Taxonomy" id="363852"/>
    <lineage>
        <taxon>Bacteria</taxon>
        <taxon>Pseudomonadati</taxon>
        <taxon>Bacteroidota</taxon>
        <taxon>Sphingobacteriia</taxon>
        <taxon>Sphingobacteriales</taxon>
        <taxon>Sphingobacteriaceae</taxon>
        <taxon>Pedobacter</taxon>
    </lineage>
</organism>
<dbReference type="InterPro" id="IPR039426">
    <property type="entry name" value="TonB-dep_rcpt-like"/>
</dbReference>
<evidence type="ECO:0000313" key="10">
    <source>
        <dbReference type="Proteomes" id="UP000223749"/>
    </source>
</evidence>
<dbReference type="SUPFAM" id="SSF49464">
    <property type="entry name" value="Carboxypeptidase regulatory domain-like"/>
    <property type="match status" value="1"/>
</dbReference>